<dbReference type="PRINTS" id="PR00019">
    <property type="entry name" value="LEURICHRPT"/>
</dbReference>
<feature type="domain" description="Disease resistance R13L4/SHOC-2-like LRR" evidence="15">
    <location>
        <begin position="329"/>
        <end position="478"/>
    </location>
</feature>
<evidence type="ECO:0000256" key="2">
    <source>
        <dbReference type="ARBA" id="ARBA00009592"/>
    </source>
</evidence>
<evidence type="ECO:0000313" key="16">
    <source>
        <dbReference type="EMBL" id="CAK9311190.1"/>
    </source>
</evidence>
<feature type="chain" id="PRO_5046063633" description="Leucine-rich repeat-containing N-terminal plant-type domain-containing protein" evidence="13">
    <location>
        <begin position="26"/>
        <end position="957"/>
    </location>
</feature>
<dbReference type="SMART" id="SM00365">
    <property type="entry name" value="LRR_SD22"/>
    <property type="match status" value="6"/>
</dbReference>
<feature type="domain" description="Leucine-rich repeat-containing N-terminal plant-type" evidence="14">
    <location>
        <begin position="35"/>
        <end position="71"/>
    </location>
</feature>
<evidence type="ECO:0000259" key="14">
    <source>
        <dbReference type="Pfam" id="PF08263"/>
    </source>
</evidence>
<keyword evidence="5 12" id="KW-0812">Transmembrane</keyword>
<keyword evidence="6 13" id="KW-0732">Signal</keyword>
<evidence type="ECO:0000256" key="9">
    <source>
        <dbReference type="ARBA" id="ARBA00023136"/>
    </source>
</evidence>
<keyword evidence="4" id="KW-0433">Leucine-rich repeat</keyword>
<dbReference type="InterPro" id="IPR001611">
    <property type="entry name" value="Leu-rich_rpt"/>
</dbReference>
<dbReference type="PANTHER" id="PTHR48063:SF112">
    <property type="entry name" value="RECEPTOR LIKE PROTEIN 30-LIKE"/>
    <property type="match status" value="1"/>
</dbReference>
<evidence type="ECO:0000256" key="4">
    <source>
        <dbReference type="ARBA" id="ARBA00022614"/>
    </source>
</evidence>
<feature type="transmembrane region" description="Helical" evidence="12">
    <location>
        <begin position="897"/>
        <end position="920"/>
    </location>
</feature>
<evidence type="ECO:0000256" key="10">
    <source>
        <dbReference type="ARBA" id="ARBA00023170"/>
    </source>
</evidence>
<dbReference type="SMART" id="SM00369">
    <property type="entry name" value="LRR_TYP"/>
    <property type="match status" value="12"/>
</dbReference>
<dbReference type="InterPro" id="IPR046956">
    <property type="entry name" value="RLP23-like"/>
</dbReference>
<dbReference type="InterPro" id="IPR055414">
    <property type="entry name" value="LRR_R13L4/SHOC2-like"/>
</dbReference>
<gene>
    <name evidence="16" type="ORF">CITCOLO1_LOCUS2840</name>
</gene>
<evidence type="ECO:0008006" key="18">
    <source>
        <dbReference type="Google" id="ProtNLM"/>
    </source>
</evidence>
<evidence type="ECO:0000259" key="15">
    <source>
        <dbReference type="Pfam" id="PF23598"/>
    </source>
</evidence>
<protein>
    <recommendedName>
        <fullName evidence="18">Leucine-rich repeat-containing N-terminal plant-type domain-containing protein</fullName>
    </recommendedName>
</protein>
<evidence type="ECO:0000256" key="11">
    <source>
        <dbReference type="ARBA" id="ARBA00023180"/>
    </source>
</evidence>
<comment type="subcellular location">
    <subcellularLocation>
        <location evidence="1">Cell membrane</location>
        <topology evidence="1">Single-pass type I membrane protein</topology>
    </subcellularLocation>
</comment>
<organism evidence="16 17">
    <name type="scientific">Citrullus colocynthis</name>
    <name type="common">colocynth</name>
    <dbReference type="NCBI Taxonomy" id="252529"/>
    <lineage>
        <taxon>Eukaryota</taxon>
        <taxon>Viridiplantae</taxon>
        <taxon>Streptophyta</taxon>
        <taxon>Embryophyta</taxon>
        <taxon>Tracheophyta</taxon>
        <taxon>Spermatophyta</taxon>
        <taxon>Magnoliopsida</taxon>
        <taxon>eudicotyledons</taxon>
        <taxon>Gunneridae</taxon>
        <taxon>Pentapetalae</taxon>
        <taxon>rosids</taxon>
        <taxon>fabids</taxon>
        <taxon>Cucurbitales</taxon>
        <taxon>Cucurbitaceae</taxon>
        <taxon>Benincaseae</taxon>
        <taxon>Citrullus</taxon>
    </lineage>
</organism>
<dbReference type="Gene3D" id="3.80.10.10">
    <property type="entry name" value="Ribonuclease Inhibitor"/>
    <property type="match status" value="4"/>
</dbReference>
<dbReference type="Pfam" id="PF23598">
    <property type="entry name" value="LRR_14"/>
    <property type="match status" value="1"/>
</dbReference>
<evidence type="ECO:0000256" key="5">
    <source>
        <dbReference type="ARBA" id="ARBA00022692"/>
    </source>
</evidence>
<evidence type="ECO:0000256" key="6">
    <source>
        <dbReference type="ARBA" id="ARBA00022729"/>
    </source>
</evidence>
<accession>A0ABP0XSP5</accession>
<reference evidence="16 17" key="1">
    <citation type="submission" date="2024-03" db="EMBL/GenBank/DDBJ databases">
        <authorList>
            <person name="Gkanogiannis A."/>
            <person name="Becerra Lopez-Lavalle L."/>
        </authorList>
    </citation>
    <scope>NUCLEOTIDE SEQUENCE [LARGE SCALE GENOMIC DNA]</scope>
</reference>
<dbReference type="Pfam" id="PF08263">
    <property type="entry name" value="LRRNT_2"/>
    <property type="match status" value="1"/>
</dbReference>
<dbReference type="Pfam" id="PF00560">
    <property type="entry name" value="LRR_1"/>
    <property type="match status" value="5"/>
</dbReference>
<evidence type="ECO:0000256" key="7">
    <source>
        <dbReference type="ARBA" id="ARBA00022737"/>
    </source>
</evidence>
<name>A0ABP0XSP5_9ROSI</name>
<dbReference type="InterPro" id="IPR013210">
    <property type="entry name" value="LRR_N_plant-typ"/>
</dbReference>
<dbReference type="InterPro" id="IPR003591">
    <property type="entry name" value="Leu-rich_rpt_typical-subtyp"/>
</dbReference>
<dbReference type="Proteomes" id="UP001642487">
    <property type="component" value="Chromosome 10"/>
</dbReference>
<dbReference type="PANTHER" id="PTHR48063">
    <property type="entry name" value="LRR RECEPTOR-LIKE KINASE"/>
    <property type="match status" value="1"/>
</dbReference>
<evidence type="ECO:0000256" key="3">
    <source>
        <dbReference type="ARBA" id="ARBA00022475"/>
    </source>
</evidence>
<evidence type="ECO:0000256" key="12">
    <source>
        <dbReference type="SAM" id="Phobius"/>
    </source>
</evidence>
<keyword evidence="3" id="KW-1003">Cell membrane</keyword>
<dbReference type="EMBL" id="OZ021744">
    <property type="protein sequence ID" value="CAK9311190.1"/>
    <property type="molecule type" value="Genomic_DNA"/>
</dbReference>
<comment type="similarity">
    <text evidence="2">Belongs to the RLP family.</text>
</comment>
<evidence type="ECO:0000313" key="17">
    <source>
        <dbReference type="Proteomes" id="UP001642487"/>
    </source>
</evidence>
<feature type="signal peptide" evidence="13">
    <location>
        <begin position="1"/>
        <end position="25"/>
    </location>
</feature>
<dbReference type="InterPro" id="IPR032675">
    <property type="entry name" value="LRR_dom_sf"/>
</dbReference>
<sequence>MKKLSEKNSVLLALLSMALLQVCCSRISATTCIEKEREALLRLKKSFEDPSSRLSSWNGTNCCNWNGVSCNQTSGHVIKIDLRNNQVYSLDNTALFSNSIDTSLLDFKYLNYLDLSGNNFNNTQIPKFLGSMLELRYLDLSLASFYGKVPTHLGNLTKLVFLDLSTTYGFGNGTLKLLNGGDGEWISRLSSLQVLNLSGMSFPSASNLMQVLSSVPSLSSLRLSHCSLQNNHLSLGSLNSSFLTRIQLLDLSYNNLTGPIPSETFHNITTLRFLDLSGNKFTSIKGGLLSFIGNNCGLKELYLSSNLDLGGDVFGGYENESMDCNRYDLQVLELGSVPVKNRIPNWLGKLKNLRDLYLGYCYIYGPIPASLGNLSNLETLSLGGNDLSGAIPNTFGRLLNLRGLSLGYNRLEEMGVESFSQLRNLESLDISSNRFKGIITEAYFANLSQLNSLTMGGNDFLFDINPNWVPPFQLTFLSASSCQCFGGKFPQWLQTQTKLRNLQLGNTSISSPLPTWLRGQNLTHLILYRNQIVGPLPMNMGDQMPNLRELYLNDNHINNSLPPSICKLKSLRVLDLSNNRLSGIVHGCFLTSNMLSLDLSYNKFSGTFPYSQGNLSNVVQLYLRNNNFEGSMPIVLKGSKFLLYLDMEGNNFSGNIPTWVGYRLTDLRFLNLRGNMFNGIIPSSLCLLPYLQILDLAHNQLGGNIPSNLNNFSVMAGKIESSFISCNAPGCTFIGKNVQQYLKSRKMDYSFSQIELVVNLDLSNNSLFGFIPNEITTLKKLVGLNLSHNNLVGTIPVQMGAIESLQSLDLSFNQLFGPIPTSMSKLSSLGVLELSHNNLSGDIPREGHLSTFNEASSFESNTFLCGDPLPVKCVVEKSFEPPYGGENLDQEDKWDKWLFYIMIILGYVTGFWTVVGVLLLKRSWRDAYFTYVEKATFRVRISMSQGIEKLKGIYISK</sequence>
<evidence type="ECO:0000256" key="8">
    <source>
        <dbReference type="ARBA" id="ARBA00022989"/>
    </source>
</evidence>
<keyword evidence="17" id="KW-1185">Reference proteome</keyword>
<evidence type="ECO:0000256" key="1">
    <source>
        <dbReference type="ARBA" id="ARBA00004251"/>
    </source>
</evidence>
<keyword evidence="11" id="KW-0325">Glycoprotein</keyword>
<keyword evidence="7" id="KW-0677">Repeat</keyword>
<dbReference type="PROSITE" id="PS51450">
    <property type="entry name" value="LRR"/>
    <property type="match status" value="3"/>
</dbReference>
<proteinExistence type="inferred from homology"/>
<keyword evidence="9 12" id="KW-0472">Membrane</keyword>
<keyword evidence="8 12" id="KW-1133">Transmembrane helix</keyword>
<keyword evidence="10" id="KW-0675">Receptor</keyword>
<dbReference type="SUPFAM" id="SSF52058">
    <property type="entry name" value="L domain-like"/>
    <property type="match status" value="2"/>
</dbReference>
<evidence type="ECO:0000256" key="13">
    <source>
        <dbReference type="SAM" id="SignalP"/>
    </source>
</evidence>
<dbReference type="Pfam" id="PF13855">
    <property type="entry name" value="LRR_8"/>
    <property type="match status" value="3"/>
</dbReference>